<accession>A0ABV5WSM5</accession>
<sequence>MATTLTPIEARRAMLMQFWRAGYYQTTVADLAAAAQLSRSQFYRQYHSKTVAARQCLQLYQDVLNQELTRLVAREKARQTPPAAIISACCLWPFQSDQWPRGCWMVDLLATLAPDQAPVLTAQLQALYADLQSRFVGWLAPQAAQLDAPLAEVAASLMQVRTGLQLLAKQDPSAAQLKQQATTSVNLILKGIA</sequence>
<dbReference type="EMBL" id="JBHLZY010000008">
    <property type="protein sequence ID" value="MFB9768978.1"/>
    <property type="molecule type" value="Genomic_DNA"/>
</dbReference>
<dbReference type="SUPFAM" id="SSF48498">
    <property type="entry name" value="Tetracyclin repressor-like, C-terminal domain"/>
    <property type="match status" value="1"/>
</dbReference>
<keyword evidence="1" id="KW-0805">Transcription regulation</keyword>
<evidence type="ECO:0000256" key="2">
    <source>
        <dbReference type="ARBA" id="ARBA00023125"/>
    </source>
</evidence>
<evidence type="ECO:0000313" key="6">
    <source>
        <dbReference type="Proteomes" id="UP001589691"/>
    </source>
</evidence>
<dbReference type="InterPro" id="IPR036271">
    <property type="entry name" value="Tet_transcr_reg_TetR-rel_C_sf"/>
</dbReference>
<feature type="domain" description="HTH tetR-type" evidence="4">
    <location>
        <begin position="15"/>
        <end position="50"/>
    </location>
</feature>
<dbReference type="InterPro" id="IPR009057">
    <property type="entry name" value="Homeodomain-like_sf"/>
</dbReference>
<dbReference type="Gene3D" id="1.10.10.60">
    <property type="entry name" value="Homeodomain-like"/>
    <property type="match status" value="1"/>
</dbReference>
<proteinExistence type="predicted"/>
<evidence type="ECO:0000256" key="3">
    <source>
        <dbReference type="ARBA" id="ARBA00023163"/>
    </source>
</evidence>
<dbReference type="Pfam" id="PF00440">
    <property type="entry name" value="TetR_N"/>
    <property type="match status" value="1"/>
</dbReference>
<dbReference type="SUPFAM" id="SSF46689">
    <property type="entry name" value="Homeodomain-like"/>
    <property type="match status" value="1"/>
</dbReference>
<gene>
    <name evidence="5" type="ORF">ACFFLI_03700</name>
</gene>
<evidence type="ECO:0000313" key="5">
    <source>
        <dbReference type="EMBL" id="MFB9768978.1"/>
    </source>
</evidence>
<keyword evidence="6" id="KW-1185">Reference proteome</keyword>
<name>A0ABV5WSM5_9LACO</name>
<keyword evidence="2" id="KW-0238">DNA-binding</keyword>
<dbReference type="InterPro" id="IPR001647">
    <property type="entry name" value="HTH_TetR"/>
</dbReference>
<dbReference type="RefSeq" id="WP_137643085.1">
    <property type="nucleotide sequence ID" value="NZ_BJEA01000013.1"/>
</dbReference>
<evidence type="ECO:0000259" key="4">
    <source>
        <dbReference type="Pfam" id="PF00440"/>
    </source>
</evidence>
<reference evidence="5 6" key="1">
    <citation type="submission" date="2024-09" db="EMBL/GenBank/DDBJ databases">
        <authorList>
            <person name="Sun Q."/>
            <person name="Mori K."/>
        </authorList>
    </citation>
    <scope>NUCLEOTIDE SEQUENCE [LARGE SCALE GENOMIC DNA]</scope>
    <source>
        <strain evidence="5 6">TBRC 4576</strain>
    </source>
</reference>
<organism evidence="5 6">
    <name type="scientific">Lactiplantibacillus modestisalitolerans</name>
    <dbReference type="NCBI Taxonomy" id="1457219"/>
    <lineage>
        <taxon>Bacteria</taxon>
        <taxon>Bacillati</taxon>
        <taxon>Bacillota</taxon>
        <taxon>Bacilli</taxon>
        <taxon>Lactobacillales</taxon>
        <taxon>Lactobacillaceae</taxon>
        <taxon>Lactiplantibacillus</taxon>
    </lineage>
</organism>
<evidence type="ECO:0000256" key="1">
    <source>
        <dbReference type="ARBA" id="ARBA00023015"/>
    </source>
</evidence>
<dbReference type="PANTHER" id="PTHR47506">
    <property type="entry name" value="TRANSCRIPTIONAL REGULATORY PROTEIN"/>
    <property type="match status" value="1"/>
</dbReference>
<dbReference type="PANTHER" id="PTHR47506:SF1">
    <property type="entry name" value="HTH-TYPE TRANSCRIPTIONAL REGULATOR YJDC"/>
    <property type="match status" value="1"/>
</dbReference>
<dbReference type="Proteomes" id="UP001589691">
    <property type="component" value="Unassembled WGS sequence"/>
</dbReference>
<keyword evidence="3" id="KW-0804">Transcription</keyword>
<protein>
    <submittedName>
        <fullName evidence="5">TetR/AcrR family transcriptional regulator</fullName>
    </submittedName>
</protein>
<comment type="caution">
    <text evidence="5">The sequence shown here is derived from an EMBL/GenBank/DDBJ whole genome shotgun (WGS) entry which is preliminary data.</text>
</comment>
<dbReference type="Gene3D" id="1.10.357.10">
    <property type="entry name" value="Tetracycline Repressor, domain 2"/>
    <property type="match status" value="1"/>
</dbReference>